<keyword evidence="3" id="KW-1185">Reference proteome</keyword>
<accession>A0ABW6C1W3</accession>
<evidence type="ECO:0000256" key="1">
    <source>
        <dbReference type="SAM" id="SignalP"/>
    </source>
</evidence>
<gene>
    <name evidence="2" type="ORF">ACFS7Z_22785</name>
</gene>
<evidence type="ECO:0008006" key="4">
    <source>
        <dbReference type="Google" id="ProtNLM"/>
    </source>
</evidence>
<evidence type="ECO:0000313" key="3">
    <source>
        <dbReference type="Proteomes" id="UP001597641"/>
    </source>
</evidence>
<evidence type="ECO:0000313" key="2">
    <source>
        <dbReference type="EMBL" id="MFD3003206.1"/>
    </source>
</evidence>
<dbReference type="RefSeq" id="WP_377490119.1">
    <property type="nucleotide sequence ID" value="NZ_JBHUOX010000025.1"/>
</dbReference>
<dbReference type="PROSITE" id="PS51257">
    <property type="entry name" value="PROKAR_LIPOPROTEIN"/>
    <property type="match status" value="1"/>
</dbReference>
<reference evidence="3" key="1">
    <citation type="journal article" date="2019" name="Int. J. Syst. Evol. Microbiol.">
        <title>The Global Catalogue of Microorganisms (GCM) 10K type strain sequencing project: providing services to taxonomists for standard genome sequencing and annotation.</title>
        <authorList>
            <consortium name="The Broad Institute Genomics Platform"/>
            <consortium name="The Broad Institute Genome Sequencing Center for Infectious Disease"/>
            <person name="Wu L."/>
            <person name="Ma J."/>
        </authorList>
    </citation>
    <scope>NUCLEOTIDE SEQUENCE [LARGE SCALE GENOMIC DNA]</scope>
    <source>
        <strain evidence="3">KCTC 23984</strain>
    </source>
</reference>
<dbReference type="EMBL" id="JBHUOX010000025">
    <property type="protein sequence ID" value="MFD3003206.1"/>
    <property type="molecule type" value="Genomic_DNA"/>
</dbReference>
<keyword evidence="1" id="KW-0732">Signal</keyword>
<protein>
    <recommendedName>
        <fullName evidence="4">Lipoprotein</fullName>
    </recommendedName>
</protein>
<comment type="caution">
    <text evidence="2">The sequence shown here is derived from an EMBL/GenBank/DDBJ whole genome shotgun (WGS) entry which is preliminary data.</text>
</comment>
<organism evidence="2 3">
    <name type="scientific">Pontibacter toksunensis</name>
    <dbReference type="NCBI Taxonomy" id="1332631"/>
    <lineage>
        <taxon>Bacteria</taxon>
        <taxon>Pseudomonadati</taxon>
        <taxon>Bacteroidota</taxon>
        <taxon>Cytophagia</taxon>
        <taxon>Cytophagales</taxon>
        <taxon>Hymenobacteraceae</taxon>
        <taxon>Pontibacter</taxon>
    </lineage>
</organism>
<feature type="chain" id="PRO_5045537449" description="Lipoprotein" evidence="1">
    <location>
        <begin position="29"/>
        <end position="116"/>
    </location>
</feature>
<feature type="signal peptide" evidence="1">
    <location>
        <begin position="1"/>
        <end position="28"/>
    </location>
</feature>
<name>A0ABW6C1W3_9BACT</name>
<sequence length="116" mass="12323">MKSRNNIAVFCSLLLWVAMLCACGSLRADQLLATTPGVPSGNSIEQLSGEVAGHPLAWLEQSVPPGAAAADHALPLLLLAYSLFYHSFPRLSRKPAKARLGFASLAAQFRILPNAP</sequence>
<proteinExistence type="predicted"/>
<dbReference type="Proteomes" id="UP001597641">
    <property type="component" value="Unassembled WGS sequence"/>
</dbReference>